<dbReference type="OrthoDB" id="9810250at2"/>
<dbReference type="RefSeq" id="WP_086942499.1">
    <property type="nucleotide sequence ID" value="NZ_FONM01000004.1"/>
</dbReference>
<reference evidence="5" key="1">
    <citation type="submission" date="2016-04" db="EMBL/GenBank/DDBJ databases">
        <authorList>
            <person name="Strepis N."/>
        </authorList>
    </citation>
    <scope>NUCLEOTIDE SEQUENCE [LARGE SCALE GENOMIC DNA]</scope>
</reference>
<dbReference type="Pfam" id="PF14278">
    <property type="entry name" value="TetR_C_8"/>
    <property type="match status" value="1"/>
</dbReference>
<feature type="domain" description="HTH tetR-type" evidence="3">
    <location>
        <begin position="11"/>
        <end position="71"/>
    </location>
</feature>
<dbReference type="InterPro" id="IPR050624">
    <property type="entry name" value="HTH-type_Tx_Regulator"/>
</dbReference>
<organism evidence="4 5">
    <name type="scientific">Trichococcus pasteurii</name>
    <dbReference type="NCBI Taxonomy" id="43064"/>
    <lineage>
        <taxon>Bacteria</taxon>
        <taxon>Bacillati</taxon>
        <taxon>Bacillota</taxon>
        <taxon>Bacilli</taxon>
        <taxon>Lactobacillales</taxon>
        <taxon>Carnobacteriaceae</taxon>
        <taxon>Trichococcus</taxon>
    </lineage>
</organism>
<evidence type="ECO:0000259" key="3">
    <source>
        <dbReference type="PROSITE" id="PS50977"/>
    </source>
</evidence>
<evidence type="ECO:0000256" key="2">
    <source>
        <dbReference type="PROSITE-ProRule" id="PRU00335"/>
    </source>
</evidence>
<dbReference type="STRING" id="43064.SAMN04488086_10451"/>
<dbReference type="SUPFAM" id="SSF46689">
    <property type="entry name" value="Homeodomain-like"/>
    <property type="match status" value="1"/>
</dbReference>
<accession>A0A1W1IF72</accession>
<evidence type="ECO:0000256" key="1">
    <source>
        <dbReference type="ARBA" id="ARBA00023125"/>
    </source>
</evidence>
<evidence type="ECO:0000313" key="5">
    <source>
        <dbReference type="Proteomes" id="UP000195985"/>
    </source>
</evidence>
<name>A0A1W1IF72_9LACT</name>
<dbReference type="PANTHER" id="PTHR43479:SF7">
    <property type="entry name" value="TETR-FAMILY TRANSCRIPTIONAL REGULATOR"/>
    <property type="match status" value="1"/>
</dbReference>
<dbReference type="Proteomes" id="UP000195985">
    <property type="component" value="Unassembled WGS sequence"/>
</dbReference>
<feature type="DNA-binding region" description="H-T-H motif" evidence="2">
    <location>
        <begin position="34"/>
        <end position="53"/>
    </location>
</feature>
<keyword evidence="1 2" id="KW-0238">DNA-binding</keyword>
<dbReference type="EMBL" id="FWEY01000003">
    <property type="protein sequence ID" value="SLM51670.1"/>
    <property type="molecule type" value="Genomic_DNA"/>
</dbReference>
<protein>
    <submittedName>
        <fullName evidence="4">Transcriptional regulator c-terminal region</fullName>
    </submittedName>
</protein>
<keyword evidence="5" id="KW-1185">Reference proteome</keyword>
<sequence length="194" mass="22805">MQNDSDSRSARRTKHLFKDALLRLLETESFAYISVKDIVETADFNRTTFYNHYIDKFDLLDDVTQDLLDEFSDALQTSFQKYHPNSKILINKTDVTIFEFVYRHRYGLSIFKQSELLPNFSQKCSQVVQDKLMDIWSPQVDMAEHRLKAYTKIFTYGLMGTISGWMSEDFSAPPETVTQDFVDFYNLKVENINK</sequence>
<dbReference type="PANTHER" id="PTHR43479">
    <property type="entry name" value="ACREF/ENVCD OPERON REPRESSOR-RELATED"/>
    <property type="match status" value="1"/>
</dbReference>
<dbReference type="Gene3D" id="1.10.357.10">
    <property type="entry name" value="Tetracycline Repressor, domain 2"/>
    <property type="match status" value="1"/>
</dbReference>
<proteinExistence type="predicted"/>
<evidence type="ECO:0000313" key="4">
    <source>
        <dbReference type="EMBL" id="SLM51670.1"/>
    </source>
</evidence>
<dbReference type="InterPro" id="IPR001647">
    <property type="entry name" value="HTH_TetR"/>
</dbReference>
<dbReference type="GO" id="GO:0003677">
    <property type="term" value="F:DNA binding"/>
    <property type="evidence" value="ECO:0007669"/>
    <property type="project" value="UniProtKB-UniRule"/>
</dbReference>
<dbReference type="InterPro" id="IPR039532">
    <property type="entry name" value="TetR_C_Firmicutes"/>
</dbReference>
<dbReference type="PROSITE" id="PS50977">
    <property type="entry name" value="HTH_TETR_2"/>
    <property type="match status" value="1"/>
</dbReference>
<dbReference type="InterPro" id="IPR009057">
    <property type="entry name" value="Homeodomain-like_sf"/>
</dbReference>
<gene>
    <name evidence="4" type="ORF">TPAS_1347</name>
</gene>
<dbReference type="AlphaFoldDB" id="A0A1W1IF72"/>